<organism evidence="1 2">
    <name type="scientific">Desulfosporosinus nitroreducens</name>
    <dbReference type="NCBI Taxonomy" id="2018668"/>
    <lineage>
        <taxon>Bacteria</taxon>
        <taxon>Bacillati</taxon>
        <taxon>Bacillota</taxon>
        <taxon>Clostridia</taxon>
        <taxon>Eubacteriales</taxon>
        <taxon>Desulfitobacteriaceae</taxon>
        <taxon>Desulfosporosinus</taxon>
    </lineage>
</organism>
<dbReference type="Proteomes" id="UP001176021">
    <property type="component" value="Unassembled WGS sequence"/>
</dbReference>
<gene>
    <name evidence="1" type="ORF">M8H41_11725</name>
</gene>
<reference evidence="1" key="1">
    <citation type="submission" date="2022-05" db="EMBL/GenBank/DDBJ databases">
        <title>Expanded diversity of anoxic marine methylotrophy in a Black Sea sulfate reducing microorganism.</title>
        <authorList>
            <person name="Fischer P.Q."/>
            <person name="Stams A.J.M."/>
            <person name="Villanueva L."/>
            <person name="Sousa D.Z."/>
        </authorList>
    </citation>
    <scope>NUCLEOTIDE SEQUENCE</scope>
    <source>
        <strain evidence="1">P130</strain>
    </source>
</reference>
<accession>A0ABT8QQE1</accession>
<keyword evidence="2" id="KW-1185">Reference proteome</keyword>
<dbReference type="RefSeq" id="WP_302048862.1">
    <property type="nucleotide sequence ID" value="NZ_JAMJEV010000009.1"/>
</dbReference>
<proteinExistence type="predicted"/>
<sequence>MASFTTGLIENTPVNEVRPTITLTVKITNDDTIAATVQIMGFYVTGTTKTLYVLELFIVAPGEVASRIYDTPFDEFEFQFITSSDAVEISAWGKDGAGNLNTAHRIVAREVNPI</sequence>
<evidence type="ECO:0000313" key="2">
    <source>
        <dbReference type="Proteomes" id="UP001176021"/>
    </source>
</evidence>
<evidence type="ECO:0000313" key="1">
    <source>
        <dbReference type="EMBL" id="MDO0823520.1"/>
    </source>
</evidence>
<name>A0ABT8QQE1_9FIRM</name>
<comment type="caution">
    <text evidence="1">The sequence shown here is derived from an EMBL/GenBank/DDBJ whole genome shotgun (WGS) entry which is preliminary data.</text>
</comment>
<dbReference type="EMBL" id="JAMJEV010000009">
    <property type="protein sequence ID" value="MDO0823520.1"/>
    <property type="molecule type" value="Genomic_DNA"/>
</dbReference>
<protein>
    <submittedName>
        <fullName evidence="1">Uncharacterized protein</fullName>
    </submittedName>
</protein>